<protein>
    <submittedName>
        <fullName evidence="1">Uncharacterized protein</fullName>
    </submittedName>
</protein>
<dbReference type="EMBL" id="LSRL02000065">
    <property type="protein sequence ID" value="TDG46061.1"/>
    <property type="molecule type" value="Genomic_DNA"/>
</dbReference>
<evidence type="ECO:0000313" key="2">
    <source>
        <dbReference type="Proteomes" id="UP000295192"/>
    </source>
</evidence>
<dbReference type="AlphaFoldDB" id="A0A484BE36"/>
<reference evidence="1 2" key="1">
    <citation type="journal article" date="2019" name="J. Hered.">
        <title>An Improved Genome Assembly for Drosophila navojoa, the Basal Species in the mojavensis Cluster.</title>
        <authorList>
            <person name="Vanderlinde T."/>
            <person name="Dupim E.G."/>
            <person name="Nazario-Yepiz N.O."/>
            <person name="Carvalho A.B."/>
        </authorList>
    </citation>
    <scope>NUCLEOTIDE SEQUENCE [LARGE SCALE GENOMIC DNA]</scope>
    <source>
        <strain evidence="1">Navoj_Jal97</strain>
        <tissue evidence="1">Whole organism</tissue>
    </source>
</reference>
<accession>A0A484BE36</accession>
<proteinExistence type="predicted"/>
<evidence type="ECO:0000313" key="1">
    <source>
        <dbReference type="EMBL" id="TDG46061.1"/>
    </source>
</evidence>
<name>A0A484BE36_DRONA</name>
<comment type="caution">
    <text evidence="1">The sequence shown here is derived from an EMBL/GenBank/DDBJ whole genome shotgun (WGS) entry which is preliminary data.</text>
</comment>
<organism evidence="1 2">
    <name type="scientific">Drosophila navojoa</name>
    <name type="common">Fruit fly</name>
    <dbReference type="NCBI Taxonomy" id="7232"/>
    <lineage>
        <taxon>Eukaryota</taxon>
        <taxon>Metazoa</taxon>
        <taxon>Ecdysozoa</taxon>
        <taxon>Arthropoda</taxon>
        <taxon>Hexapoda</taxon>
        <taxon>Insecta</taxon>
        <taxon>Pterygota</taxon>
        <taxon>Neoptera</taxon>
        <taxon>Endopterygota</taxon>
        <taxon>Diptera</taxon>
        <taxon>Brachycera</taxon>
        <taxon>Muscomorpha</taxon>
        <taxon>Ephydroidea</taxon>
        <taxon>Drosophilidae</taxon>
        <taxon>Drosophila</taxon>
    </lineage>
</organism>
<sequence>MKRQARANSIKSRAAQLLLGCGGRSVSPKSYDNKELIKKHDVLMTGSTCPATPAPPAVWLLNASALAKPPRLVPSRCLDCLAHQRCPQRRQQLELELELEQERKQLKQHL</sequence>
<dbReference type="Proteomes" id="UP000295192">
    <property type="component" value="Unassembled WGS sequence"/>
</dbReference>
<gene>
    <name evidence="1" type="ORF">AWZ03_007510</name>
</gene>
<keyword evidence="2" id="KW-1185">Reference proteome</keyword>